<dbReference type="SUPFAM" id="SSF143865">
    <property type="entry name" value="CorA soluble domain-like"/>
    <property type="match status" value="1"/>
</dbReference>
<protein>
    <submittedName>
        <fullName evidence="12">Zinc transporter ZntB</fullName>
    </submittedName>
</protein>
<dbReference type="InterPro" id="IPR045861">
    <property type="entry name" value="CorA_cytoplasmic_dom"/>
</dbReference>
<evidence type="ECO:0000256" key="3">
    <source>
        <dbReference type="ARBA" id="ARBA00022448"/>
    </source>
</evidence>
<keyword evidence="4" id="KW-1003">Cell membrane</keyword>
<dbReference type="PANTHER" id="PTHR46494">
    <property type="entry name" value="CORA FAMILY METAL ION TRANSPORTER (EUROFUNG)"/>
    <property type="match status" value="1"/>
</dbReference>
<keyword evidence="6 11" id="KW-0812">Transmembrane</keyword>
<keyword evidence="9" id="KW-0406">Ion transport</keyword>
<evidence type="ECO:0000256" key="4">
    <source>
        <dbReference type="ARBA" id="ARBA00022475"/>
    </source>
</evidence>
<dbReference type="InterPro" id="IPR045863">
    <property type="entry name" value="CorA_TM1_TM2"/>
</dbReference>
<reference evidence="12 13" key="1">
    <citation type="submission" date="2020-02" db="EMBL/GenBank/DDBJ databases">
        <title>Genomic and physiological characterization of two novel Nitrospinaceae genera.</title>
        <authorList>
            <person name="Mueller A.J."/>
            <person name="Jung M.-Y."/>
            <person name="Strachan C.R."/>
            <person name="Herbold C.W."/>
            <person name="Kirkegaard R.H."/>
            <person name="Daims H."/>
        </authorList>
    </citation>
    <scope>NUCLEOTIDE SEQUENCE [LARGE SCALE GENOMIC DNA]</scope>
    <source>
        <strain evidence="12">EB</strain>
    </source>
</reference>
<dbReference type="CDD" id="cd12833">
    <property type="entry name" value="ZntB-like_1"/>
    <property type="match status" value="1"/>
</dbReference>
<gene>
    <name evidence="12" type="ORF">G3M70_03945</name>
</gene>
<dbReference type="EMBL" id="CP048685">
    <property type="protein sequence ID" value="QPJ61084.1"/>
    <property type="molecule type" value="Genomic_DNA"/>
</dbReference>
<evidence type="ECO:0000256" key="2">
    <source>
        <dbReference type="ARBA" id="ARBA00009765"/>
    </source>
</evidence>
<keyword evidence="5" id="KW-0997">Cell inner membrane</keyword>
<evidence type="ECO:0000256" key="1">
    <source>
        <dbReference type="ARBA" id="ARBA00004651"/>
    </source>
</evidence>
<dbReference type="PANTHER" id="PTHR46494:SF3">
    <property type="entry name" value="ZINC TRANSPORT PROTEIN ZNTB"/>
    <property type="match status" value="1"/>
</dbReference>
<evidence type="ECO:0000256" key="9">
    <source>
        <dbReference type="ARBA" id="ARBA00023065"/>
    </source>
</evidence>
<evidence type="ECO:0000256" key="6">
    <source>
        <dbReference type="ARBA" id="ARBA00022692"/>
    </source>
</evidence>
<proteinExistence type="inferred from homology"/>
<evidence type="ECO:0000256" key="10">
    <source>
        <dbReference type="ARBA" id="ARBA00023136"/>
    </source>
</evidence>
<dbReference type="GO" id="GO:0015095">
    <property type="term" value="F:magnesium ion transmembrane transporter activity"/>
    <property type="evidence" value="ECO:0007669"/>
    <property type="project" value="TreeGrafter"/>
</dbReference>
<evidence type="ECO:0000313" key="13">
    <source>
        <dbReference type="Proteomes" id="UP000594688"/>
    </source>
</evidence>
<dbReference type="Gene3D" id="3.30.460.20">
    <property type="entry name" value="CorA soluble domain-like"/>
    <property type="match status" value="1"/>
</dbReference>
<dbReference type="Pfam" id="PF01544">
    <property type="entry name" value="CorA"/>
    <property type="match status" value="1"/>
</dbReference>
<dbReference type="Proteomes" id="UP000594688">
    <property type="component" value="Chromosome"/>
</dbReference>
<dbReference type="InterPro" id="IPR002523">
    <property type="entry name" value="MgTranspt_CorA/ZnTranspt_ZntB"/>
</dbReference>
<comment type="subcellular location">
    <subcellularLocation>
        <location evidence="1">Cell membrane</location>
        <topology evidence="1">Multi-pass membrane protein</topology>
    </subcellularLocation>
</comment>
<organism evidence="12 13">
    <name type="scientific">Candidatus Nitronauta litoralis</name>
    <dbReference type="NCBI Taxonomy" id="2705533"/>
    <lineage>
        <taxon>Bacteria</taxon>
        <taxon>Pseudomonadati</taxon>
        <taxon>Nitrospinota/Tectimicrobiota group</taxon>
        <taxon>Nitrospinota</taxon>
        <taxon>Nitrospinia</taxon>
        <taxon>Nitrospinales</taxon>
        <taxon>Nitrospinaceae</taxon>
        <taxon>Candidatus Nitronauta</taxon>
    </lineage>
</organism>
<evidence type="ECO:0000256" key="8">
    <source>
        <dbReference type="ARBA" id="ARBA00022989"/>
    </source>
</evidence>
<evidence type="ECO:0000313" key="12">
    <source>
        <dbReference type="EMBL" id="QPJ61084.1"/>
    </source>
</evidence>
<keyword evidence="8 11" id="KW-1133">Transmembrane helix</keyword>
<evidence type="ECO:0000256" key="11">
    <source>
        <dbReference type="SAM" id="Phobius"/>
    </source>
</evidence>
<feature type="transmembrane region" description="Helical" evidence="11">
    <location>
        <begin position="261"/>
        <end position="283"/>
    </location>
</feature>
<dbReference type="Gene3D" id="1.20.58.340">
    <property type="entry name" value="Magnesium transport protein CorA, transmembrane region"/>
    <property type="match status" value="2"/>
</dbReference>
<comment type="similarity">
    <text evidence="2">Belongs to the CorA metal ion transporter (MIT) (TC 1.A.35) family.</text>
</comment>
<evidence type="ECO:0000256" key="7">
    <source>
        <dbReference type="ARBA" id="ARBA00022833"/>
    </source>
</evidence>
<dbReference type="KEGG" id="nli:G3M70_03945"/>
<dbReference type="GO" id="GO:0050897">
    <property type="term" value="F:cobalt ion binding"/>
    <property type="evidence" value="ECO:0007669"/>
    <property type="project" value="TreeGrafter"/>
</dbReference>
<dbReference type="GO" id="GO:0000287">
    <property type="term" value="F:magnesium ion binding"/>
    <property type="evidence" value="ECO:0007669"/>
    <property type="project" value="TreeGrafter"/>
</dbReference>
<dbReference type="GO" id="GO:0015087">
    <property type="term" value="F:cobalt ion transmembrane transporter activity"/>
    <property type="evidence" value="ECO:0007669"/>
    <property type="project" value="TreeGrafter"/>
</dbReference>
<keyword evidence="7" id="KW-0862">Zinc</keyword>
<feature type="transmembrane region" description="Helical" evidence="11">
    <location>
        <begin position="295"/>
        <end position="315"/>
    </location>
</feature>
<dbReference type="SUPFAM" id="SSF144083">
    <property type="entry name" value="Magnesium transport protein CorA, transmembrane region"/>
    <property type="match status" value="1"/>
</dbReference>
<sequence>MDGLIHSYFIDENGKGSPTDLDQFSKDILDRGFKWVHLDYSNPISRDWILNKSGLDEVMAEALLAEATRPRCLVNKKGILLILRGISPNEDDEPQDMVSLRLWLEPDKIISVRKYKLGVMEDISKTIEMGRGPVDTCDFIYSMLDFLIEPISEAVLDIDEKLDNFENQIITTQNFDFRMALSEIRKRIIELRRYLGPQKEALFRLGMESAFWGKEADRARIREMTDRLTRYVEDLDSMGKRATIIHEELAGQLTEQINNRVYIFSIIAAIFIPLSFLTGLLGINVDGIPGSKNDQAFWIVCFLLIVICLGQIIFLKVKKWF</sequence>
<accession>A0A7T0FZ96</accession>
<keyword evidence="3" id="KW-0813">Transport</keyword>
<name>A0A7T0FZ96_9BACT</name>
<keyword evidence="10 11" id="KW-0472">Membrane</keyword>
<evidence type="ECO:0000256" key="5">
    <source>
        <dbReference type="ARBA" id="ARBA00022519"/>
    </source>
</evidence>
<dbReference type="GO" id="GO:0005886">
    <property type="term" value="C:plasma membrane"/>
    <property type="evidence" value="ECO:0007669"/>
    <property type="project" value="UniProtKB-SubCell"/>
</dbReference>
<dbReference type="AlphaFoldDB" id="A0A7T0FZ96"/>